<organism evidence="1 2">
    <name type="scientific">Armillaria luteobubalina</name>
    <dbReference type="NCBI Taxonomy" id="153913"/>
    <lineage>
        <taxon>Eukaryota</taxon>
        <taxon>Fungi</taxon>
        <taxon>Dikarya</taxon>
        <taxon>Basidiomycota</taxon>
        <taxon>Agaricomycotina</taxon>
        <taxon>Agaricomycetes</taxon>
        <taxon>Agaricomycetidae</taxon>
        <taxon>Agaricales</taxon>
        <taxon>Marasmiineae</taxon>
        <taxon>Physalacriaceae</taxon>
        <taxon>Armillaria</taxon>
    </lineage>
</organism>
<protein>
    <submittedName>
        <fullName evidence="1">Uncharacterized protein</fullName>
    </submittedName>
</protein>
<comment type="caution">
    <text evidence="1">The sequence shown here is derived from an EMBL/GenBank/DDBJ whole genome shotgun (WGS) entry which is preliminary data.</text>
</comment>
<evidence type="ECO:0000313" key="1">
    <source>
        <dbReference type="EMBL" id="KAK0493604.1"/>
    </source>
</evidence>
<keyword evidence="2" id="KW-1185">Reference proteome</keyword>
<sequence>MSYQRMCLCHAETQHVAHKLHALVQYMSQYKLLMDVPESDAPPMPVDDDLIGTFSNDTTTVQSFFKVSIPVWRVIPINDLPGVRVDNVCKFSNSPHPEEPSHLRLPTVFTGSSRDPRKYAKIHEFVTHSMCWVDPFALSSPIVKHRPDMPLIEVNTNKSRYSPYQKKQHIQSGASNHLQDLQHQLLPPIIELWHLALLAVDASPTQCHSCGRPSPENKNAIPHENQYAFPQPDIIAMLNTEQKVHSYLISWLQLRGPLFARLTIPELLPPNLYHQEWRTVLGMGFLHGDPASGTAAEKR</sequence>
<gene>
    <name evidence="1" type="ORF">EDD18DRAFT_1356559</name>
</gene>
<dbReference type="EMBL" id="JAUEPU010000024">
    <property type="protein sequence ID" value="KAK0493604.1"/>
    <property type="molecule type" value="Genomic_DNA"/>
</dbReference>
<evidence type="ECO:0000313" key="2">
    <source>
        <dbReference type="Proteomes" id="UP001175228"/>
    </source>
</evidence>
<dbReference type="AlphaFoldDB" id="A0AA39UR02"/>
<name>A0AA39UR02_9AGAR</name>
<dbReference type="Proteomes" id="UP001175228">
    <property type="component" value="Unassembled WGS sequence"/>
</dbReference>
<proteinExistence type="predicted"/>
<accession>A0AA39UR02</accession>
<reference evidence="1" key="1">
    <citation type="submission" date="2023-06" db="EMBL/GenBank/DDBJ databases">
        <authorList>
            <consortium name="Lawrence Berkeley National Laboratory"/>
            <person name="Ahrendt S."/>
            <person name="Sahu N."/>
            <person name="Indic B."/>
            <person name="Wong-Bajracharya J."/>
            <person name="Merenyi Z."/>
            <person name="Ke H.-M."/>
            <person name="Monk M."/>
            <person name="Kocsube S."/>
            <person name="Drula E."/>
            <person name="Lipzen A."/>
            <person name="Balint B."/>
            <person name="Henrissat B."/>
            <person name="Andreopoulos B."/>
            <person name="Martin F.M."/>
            <person name="Harder C.B."/>
            <person name="Rigling D."/>
            <person name="Ford K.L."/>
            <person name="Foster G.D."/>
            <person name="Pangilinan J."/>
            <person name="Papanicolaou A."/>
            <person name="Barry K."/>
            <person name="LaButti K."/>
            <person name="Viragh M."/>
            <person name="Koriabine M."/>
            <person name="Yan M."/>
            <person name="Riley R."/>
            <person name="Champramary S."/>
            <person name="Plett K.L."/>
            <person name="Tsai I.J."/>
            <person name="Slot J."/>
            <person name="Sipos G."/>
            <person name="Plett J."/>
            <person name="Nagy L.G."/>
            <person name="Grigoriev I.V."/>
        </authorList>
    </citation>
    <scope>NUCLEOTIDE SEQUENCE</scope>
    <source>
        <strain evidence="1">HWK02</strain>
    </source>
</reference>